<name>A0A1H9G5X3_9GAMM</name>
<proteinExistence type="predicted"/>
<dbReference type="AlphaFoldDB" id="A0A1H9G5X3"/>
<organism evidence="1 2">
    <name type="scientific">Rosenbergiella nectarea</name>
    <dbReference type="NCBI Taxonomy" id="988801"/>
    <lineage>
        <taxon>Bacteria</taxon>
        <taxon>Pseudomonadati</taxon>
        <taxon>Pseudomonadota</taxon>
        <taxon>Gammaproteobacteria</taxon>
        <taxon>Enterobacterales</taxon>
        <taxon>Erwiniaceae</taxon>
        <taxon>Rosenbergiella</taxon>
    </lineage>
</organism>
<dbReference type="SUPFAM" id="SSF51905">
    <property type="entry name" value="FAD/NAD(P)-binding domain"/>
    <property type="match status" value="1"/>
</dbReference>
<keyword evidence="2" id="KW-1185">Reference proteome</keyword>
<dbReference type="InterPro" id="IPR006311">
    <property type="entry name" value="TAT_signal"/>
</dbReference>
<dbReference type="Proteomes" id="UP000242515">
    <property type="component" value="Unassembled WGS sequence"/>
</dbReference>
<gene>
    <name evidence="1" type="ORF">SAMN05216522_10376</name>
</gene>
<dbReference type="EMBL" id="FOGC01000003">
    <property type="protein sequence ID" value="SEQ45188.1"/>
    <property type="molecule type" value="Genomic_DNA"/>
</dbReference>
<dbReference type="InterPro" id="IPR036188">
    <property type="entry name" value="FAD/NAD-bd_sf"/>
</dbReference>
<evidence type="ECO:0000313" key="1">
    <source>
        <dbReference type="EMBL" id="SEQ45188.1"/>
    </source>
</evidence>
<protein>
    <submittedName>
        <fullName evidence="1">Spermidine dehydrogenase</fullName>
    </submittedName>
</protein>
<dbReference type="OrthoDB" id="231484at2"/>
<dbReference type="STRING" id="988801.SAMN05216522_10376"/>
<dbReference type="RefSeq" id="WP_092673661.1">
    <property type="nucleotide sequence ID" value="NZ_FOGC01000003.1"/>
</dbReference>
<dbReference type="Pfam" id="PF13450">
    <property type="entry name" value="NAD_binding_8"/>
    <property type="match status" value="1"/>
</dbReference>
<dbReference type="Gene3D" id="3.50.50.60">
    <property type="entry name" value="FAD/NAD(P)-binding domain"/>
    <property type="match status" value="1"/>
</dbReference>
<dbReference type="PROSITE" id="PS51318">
    <property type="entry name" value="TAT"/>
    <property type="match status" value="1"/>
</dbReference>
<evidence type="ECO:0000313" key="2">
    <source>
        <dbReference type="Proteomes" id="UP000242515"/>
    </source>
</evidence>
<accession>A0A1H9G5X3</accession>
<reference evidence="2" key="1">
    <citation type="submission" date="2016-10" db="EMBL/GenBank/DDBJ databases">
        <authorList>
            <person name="Varghese N."/>
            <person name="Submissions S."/>
        </authorList>
    </citation>
    <scope>NUCLEOTIDE SEQUENCE [LARGE SCALE GENOMIC DNA]</scope>
    <source>
        <strain evidence="2">8N4</strain>
    </source>
</reference>
<sequence>MPITRRDFLNGTAITLAAGLTPFKLTYAAMTAENNRYYPPALMGMRGNHPGSFEMAHKIGREGLIPAVKKLSSKEHYDLLIVGAGLSGLASALFWQQKMGKDQRILLLDNHDDFGGHAKRNEFSTPEGTIIGYGGSESFQSPTHIYSPVVLSLLKSLNVDIQQMAKDFDVNFYPDLNLSRGVYFDKAHFGEDKRVSGDPDGVVADDIPPNRRNGRPITDYINDFPLSSEDRQALILLHTLSKDYLAGMDTQQKVDWLAKNSYLTFLKDKVGLSQTAIAYFQQMTNDFQAVGIDATACNDAQLCGLPGFEAMGLPALDPEDQAELTDPYIYHFPDGNAGLARMMVRRLIPSVAPGDTMHDCVTAEFDYSQLDRNDHPVRLRLNSTVVNVTNQDNLAEVSYFEQGELHKVSANKVVMACYNMIIPWLMPELPEAQKTALHQNVKAPLVYCNVVIRQWRAFQKLGVHDVYSPAAPFSMVKLDFPVDMGEYRHPRDPNKPICLHMVHVPTLPGSGLSNREQSRKGRAWLLGTPFSTFETMIREQLQGMLGEAGFDHQQDILGITVNRWAHGYSYIVNTLYDDEEEAEKTIKAARQPFGHVVIANSDSDWSPYAHAAIDQAWRAVNELSAPQGATS</sequence>